<dbReference type="RefSeq" id="WP_150079791.1">
    <property type="nucleotide sequence ID" value="NZ_VWOX01000029.1"/>
</dbReference>
<proteinExistence type="inferred from homology"/>
<dbReference type="GO" id="GO:0032259">
    <property type="term" value="P:methylation"/>
    <property type="evidence" value="ECO:0007669"/>
    <property type="project" value="UniProtKB-KW"/>
</dbReference>
<dbReference type="GO" id="GO:0003677">
    <property type="term" value="F:DNA binding"/>
    <property type="evidence" value="ECO:0007669"/>
    <property type="project" value="InterPro"/>
</dbReference>
<evidence type="ECO:0000256" key="3">
    <source>
        <dbReference type="ARBA" id="ARBA00022679"/>
    </source>
</evidence>
<comment type="caution">
    <text evidence="5">The sequence shown here is derived from an EMBL/GenBank/DDBJ whole genome shotgun (WGS) entry which is preliminary data.</text>
</comment>
<accession>A0A5M6CTL2</accession>
<name>A0A5M6CTL2_9BACT</name>
<comment type="similarity">
    <text evidence="1">Belongs to the N(4)/N(6)-methyltransferase family.</text>
</comment>
<dbReference type="EMBL" id="VWOX01000029">
    <property type="protein sequence ID" value="KAA5538597.1"/>
    <property type="molecule type" value="Genomic_DNA"/>
</dbReference>
<keyword evidence="6" id="KW-1185">Reference proteome</keyword>
<evidence type="ECO:0000256" key="2">
    <source>
        <dbReference type="ARBA" id="ARBA00022603"/>
    </source>
</evidence>
<dbReference type="GO" id="GO:0008170">
    <property type="term" value="F:N-methyltransferase activity"/>
    <property type="evidence" value="ECO:0007669"/>
    <property type="project" value="InterPro"/>
</dbReference>
<reference evidence="5 6" key="1">
    <citation type="submission" date="2019-08" db="EMBL/GenBank/DDBJ databases">
        <authorList>
            <person name="Dhanesh K."/>
            <person name="Kumar G."/>
            <person name="Sasikala C."/>
            <person name="Venkata Ramana C."/>
        </authorList>
    </citation>
    <scope>NUCLEOTIDE SEQUENCE [LARGE SCALE GENOMIC DNA]</scope>
    <source>
        <strain evidence="5 6">JC645</strain>
    </source>
</reference>
<dbReference type="InterPro" id="IPR002941">
    <property type="entry name" value="DNA_methylase_N4/N6"/>
</dbReference>
<dbReference type="InterPro" id="IPR029063">
    <property type="entry name" value="SAM-dependent_MTases_sf"/>
</dbReference>
<dbReference type="Gene3D" id="3.40.50.150">
    <property type="entry name" value="Vaccinia Virus protein VP39"/>
    <property type="match status" value="2"/>
</dbReference>
<keyword evidence="3 5" id="KW-0808">Transferase</keyword>
<dbReference type="Pfam" id="PF01555">
    <property type="entry name" value="N6_N4_Mtase"/>
    <property type="match status" value="1"/>
</dbReference>
<organism evidence="5 6">
    <name type="scientific">Roseiconus nitratireducens</name>
    <dbReference type="NCBI Taxonomy" id="2605748"/>
    <lineage>
        <taxon>Bacteria</taxon>
        <taxon>Pseudomonadati</taxon>
        <taxon>Planctomycetota</taxon>
        <taxon>Planctomycetia</taxon>
        <taxon>Pirellulales</taxon>
        <taxon>Pirellulaceae</taxon>
        <taxon>Roseiconus</taxon>
    </lineage>
</organism>
<keyword evidence="2 5" id="KW-0489">Methyltransferase</keyword>
<evidence type="ECO:0000313" key="6">
    <source>
        <dbReference type="Proteomes" id="UP000324479"/>
    </source>
</evidence>
<gene>
    <name evidence="5" type="ORF">FYK55_27305</name>
</gene>
<protein>
    <submittedName>
        <fullName evidence="5">Site-specific DNA-methyltransferase</fullName>
    </submittedName>
</protein>
<feature type="domain" description="DNA methylase N-4/N-6" evidence="4">
    <location>
        <begin position="115"/>
        <end position="163"/>
    </location>
</feature>
<dbReference type="Proteomes" id="UP000324479">
    <property type="component" value="Unassembled WGS sequence"/>
</dbReference>
<evidence type="ECO:0000256" key="1">
    <source>
        <dbReference type="ARBA" id="ARBA00006594"/>
    </source>
</evidence>
<dbReference type="InterPro" id="IPR002052">
    <property type="entry name" value="DNA_methylase_N6_adenine_CS"/>
</dbReference>
<evidence type="ECO:0000313" key="5">
    <source>
        <dbReference type="EMBL" id="KAA5538597.1"/>
    </source>
</evidence>
<evidence type="ECO:0000259" key="4">
    <source>
        <dbReference type="Pfam" id="PF01555"/>
    </source>
</evidence>
<sequence length="903" mass="103572">MSSDSQMRFSHTHEGSENAQIECLGKTFPDETARQQHFRELLREKLSDPGFRSISGFPVGNDDDILAMSDPPFYTACPNPFLGDFIEHFGTNYGAEIKYHREPFTADVSEGKTDPIYTAHAYHTKVPYKAIMRYILQYTNPGDLVFDGFCGTGMTGIAAQMCGDRQEIEKLGYRVTANGQVLEQRNDSAGNSVEISVSRVGERRAVLNDLSPAASFIAGNYGQPIDEELFRKEAKRILHEIDHQMGWMFETHHSDGKTIGRINFTVWSDVFSCGECGEEIVFVDEALDTESGSIRDAFPCPRCGTESRKNDLELRYESSLDKATGSSISLPKRVPVLIDYTAKGKRYTKKPDEADLAVLRRIAESPLPSHLPTLELPDMQMRRVGRMQPSHITHIHHFFLPRPARWMSALWEKAISVSDHRLRRFLLYFVEQAIWTASLVNRYRPTGYSQVNQYLTGVFYIPSQHAECSPWYVLEGKAKRLTKLFSNFQPKLGNTIVTTQDLSAVGLPDNSIDYIFTDPPFGENIYYSDLNILIESWHGVLTATDPEAIVDRVKQKTLIDYQRMMSDCFSNYYRVLKPGRWMTVEFHNSRNSVWNAIQEALQHAGFVVADVRTLDKQQGSFQQVVSGNTVKRDLIISAYKPNGGLEERFQTKAGTEEAVWDFVSTHLRQLPVFVSRDGKAEPVTERQPYLLFDRMVAFHVQRGYPIPMSSPEFHDGLRQNFPERDGMYFLSDQVSEYDRRRLEVDGVGQLQLFVSDEKSAIQWVRQQLKDQPRGYQDLSPIYMKEAQRVWEKHEQPLELTTILEQNFVKDSEGIWHVPDLKNESHLEQLRHRTLIKEFQQYIEAKGKLKVVRTEALRAGFKEAWQEKDYKTIVQMAKRVPDAVIQEDQALLMYFDNASLMLGE</sequence>
<dbReference type="PROSITE" id="PS00092">
    <property type="entry name" value="N6_MTASE"/>
    <property type="match status" value="1"/>
</dbReference>
<dbReference type="AlphaFoldDB" id="A0A5M6CTL2"/>
<dbReference type="SUPFAM" id="SSF53335">
    <property type="entry name" value="S-adenosyl-L-methionine-dependent methyltransferases"/>
    <property type="match status" value="2"/>
</dbReference>